<dbReference type="InterPro" id="IPR034829">
    <property type="entry name" value="DnaD-like_sf"/>
</dbReference>
<dbReference type="InterPro" id="IPR036388">
    <property type="entry name" value="WH-like_DNA-bd_sf"/>
</dbReference>
<dbReference type="SUPFAM" id="SSF158499">
    <property type="entry name" value="DnaD domain-like"/>
    <property type="match status" value="1"/>
</dbReference>
<evidence type="ECO:0000313" key="5">
    <source>
        <dbReference type="Proteomes" id="UP001154095"/>
    </source>
</evidence>
<evidence type="ECO:0000313" key="3">
    <source>
        <dbReference type="EMBL" id="CAH2761891.1"/>
    </source>
</evidence>
<dbReference type="RefSeq" id="WP_003773270.1">
    <property type="nucleotide sequence ID" value="NZ_OW659477.1"/>
</dbReference>
<accession>A0AAU9VI94</accession>
<dbReference type="Pfam" id="PF07261">
    <property type="entry name" value="DnaB_2"/>
    <property type="match status" value="1"/>
</dbReference>
<dbReference type="InterPro" id="IPR006343">
    <property type="entry name" value="DnaB/C_C"/>
</dbReference>
<evidence type="ECO:0000256" key="1">
    <source>
        <dbReference type="ARBA" id="ARBA00093462"/>
    </source>
</evidence>
<dbReference type="EMBL" id="OW659496">
    <property type="protein sequence ID" value="CAH2761891.1"/>
    <property type="molecule type" value="Genomic_DNA"/>
</dbReference>
<dbReference type="Proteomes" id="UP001154111">
    <property type="component" value="Chromosome"/>
</dbReference>
<name>A0AAU9VI94_9FIRM</name>
<organism evidence="4 6">
    <name type="scientific">Erysipelothrix amsterdamensis</name>
    <dbReference type="NCBI Taxonomy" id="2929157"/>
    <lineage>
        <taxon>Bacteria</taxon>
        <taxon>Bacillati</taxon>
        <taxon>Bacillota</taxon>
        <taxon>Erysipelotrichia</taxon>
        <taxon>Erysipelotrichales</taxon>
        <taxon>Erysipelotrichaceae</taxon>
        <taxon>Erysipelothrix</taxon>
    </lineage>
</organism>
<evidence type="ECO:0000313" key="6">
    <source>
        <dbReference type="Proteomes" id="UP001154111"/>
    </source>
</evidence>
<dbReference type="EMBL" id="OW659477">
    <property type="protein sequence ID" value="CAH2761898.1"/>
    <property type="molecule type" value="Genomic_DNA"/>
</dbReference>
<dbReference type="GeneID" id="41396201"/>
<dbReference type="Proteomes" id="UP001154095">
    <property type="component" value="Chromosome"/>
</dbReference>
<comment type="similarity">
    <text evidence="1">Belongs to the DnaB/DnaD family.</text>
</comment>
<feature type="domain" description="DnaB/C C-terminal" evidence="2">
    <location>
        <begin position="104"/>
        <end position="162"/>
    </location>
</feature>
<evidence type="ECO:0000259" key="2">
    <source>
        <dbReference type="Pfam" id="PF07261"/>
    </source>
</evidence>
<evidence type="ECO:0000313" key="4">
    <source>
        <dbReference type="EMBL" id="CAH2761898.1"/>
    </source>
</evidence>
<proteinExistence type="inferred from homology"/>
<reference evidence="4" key="1">
    <citation type="submission" date="2022-04" db="EMBL/GenBank/DDBJ databases">
        <authorList>
            <person name="Forde T."/>
        </authorList>
    </citation>
    <scope>NUCLEOTIDE SEQUENCE</scope>
    <source>
        <strain evidence="4">A18Y016a</strain>
        <strain evidence="3">A18Y020d</strain>
    </source>
</reference>
<sequence length="168" mass="19456">MWWNKAYINRRDWILENLGSMKLSPTQTLVLLMIDFLNQQGVPITLELLAERTAVESHVVDETIHDLVRQNILAIKVSKDALEFNLDGLFQDGVRYEYVNEGIFEVFESEFGRLLSQNELMTLNTWLSKYSEADILDGLRNAVIYKKVSMQYINAILANKQKERLGSQ</sequence>
<dbReference type="NCBIfam" id="TIGR01446">
    <property type="entry name" value="DnaD_dom"/>
    <property type="match status" value="1"/>
</dbReference>
<dbReference type="Gene3D" id="1.10.10.10">
    <property type="entry name" value="Winged helix-like DNA-binding domain superfamily/Winged helix DNA-binding domain"/>
    <property type="match status" value="1"/>
</dbReference>
<protein>
    <submittedName>
        <fullName evidence="4">DnaD domain protein</fullName>
    </submittedName>
</protein>
<keyword evidence="5" id="KW-1185">Reference proteome</keyword>
<dbReference type="AlphaFoldDB" id="A0AAU9VI94"/>
<dbReference type="Gene3D" id="1.10.10.630">
    <property type="entry name" value="DnaD domain-like"/>
    <property type="match status" value="1"/>
</dbReference>
<gene>
    <name evidence="4" type="ORF">ERYAMS2_00938</name>
    <name evidence="3" type="ORF">ERYAMS_00644</name>
</gene>